<dbReference type="GO" id="GO:0030276">
    <property type="term" value="F:clathrin binding"/>
    <property type="evidence" value="ECO:0007669"/>
    <property type="project" value="TreeGrafter"/>
</dbReference>
<evidence type="ECO:0000256" key="2">
    <source>
        <dbReference type="SAM" id="Coils"/>
    </source>
</evidence>
<evidence type="ECO:0000313" key="4">
    <source>
        <dbReference type="EMBL" id="TKW14348.1"/>
    </source>
</evidence>
<dbReference type="Gramene" id="TKW14348">
    <property type="protein sequence ID" value="TKW14348"/>
    <property type="gene ID" value="SEVIR_5G162600v2"/>
</dbReference>
<dbReference type="PANTHER" id="PTHR23172">
    <property type="entry name" value="AUXILIN/CYCLIN G-ASSOCIATED KINASE-RELATED"/>
    <property type="match status" value="1"/>
</dbReference>
<feature type="compositionally biased region" description="Polar residues" evidence="3">
    <location>
        <begin position="468"/>
        <end position="480"/>
    </location>
</feature>
<dbReference type="InterPro" id="IPR036869">
    <property type="entry name" value="J_dom_sf"/>
</dbReference>
<proteinExistence type="predicted"/>
<protein>
    <recommendedName>
        <fullName evidence="6">J domain-containing protein</fullName>
    </recommendedName>
</protein>
<feature type="compositionally biased region" description="Polar residues" evidence="3">
    <location>
        <begin position="772"/>
        <end position="781"/>
    </location>
</feature>
<feature type="compositionally biased region" description="Basic and acidic residues" evidence="3">
    <location>
        <begin position="122"/>
        <end position="132"/>
    </location>
</feature>
<sequence length="954" mass="105272">MDDSVLFDDLGPSKAPPASVYDDMFDSYFNRAAEPPEPSPKASSSPSTPPPVFDKPVFDDDPDTVDPFEAIPLFGDGGGGAGGGEDFLGSVGRAAEPERREPDALGLDDDLIPGLVGSATKSTEEPVRKVEQDSQAVGLDDDLVPGFGASMNPALQMEPETLGFDDGVIPGFGGGTSHQDSAREEPIMRQGSEPISSSKMSVSMPEDPFVILGGTHKSGYLSFGLFSDHLGNNSMPVKVGNTKVEAPDDTGGMFQSSDIFAEFPKAIPSFSFTSENKSDTVSHSDQMPQEKPGQRASTKAHNDILPEVNIPGASAIHEIPGTTVFQTLNPFAGEEELLEVNQSSQMPNEVWITVSDISLVTQPTSAPPPSRPPPPLAAKKPPTESVNSETYILDHHNQGYHHSIGSANASKTYQIDDLEDFFMAKPANFANGRPQVLKHEGKEQHSSAATASFMDWTEMGHSKGGNQGTFDSMFTSNQYGQPIDEKTESRAYEMEEKNGKERLEHERIQREHEEEQRKEEKEREKELEREREREREEELEREKEKVRQKEQEERKRREKEREARQAVEKAVWEARERAAAEARMQAEKEARKKAERAAVQKATAEARERAAVEARERAAKAAAEAKEREAAEARERATKAAADARERAARAAAEAREKAAAESQEKAAAEARAKAERAAVEKAAAEARRRAERAAFERVAAEARQRAANEARERAAAEARARENQQSTTEPDLESFFGMPSRSSSVPRSHTATTNPFDVQPQGNAGSGAVRRTSSGSVSPFTQPPPSNLVDDLSSVFGAPSSSAVFQEVRGESEERRKARLERHQRTMERAAKALAEKNERDLQAQREQEERHRIGESLDFEIKRWAAGKEGNLRALLSTLQYILWPECGWRPISLTDLITAASVKKEYRKATLCIHPDKVQQKGANLQQKYIAEKVFDLLKEAWNKFNSEELF</sequence>
<dbReference type="GO" id="GO:0005737">
    <property type="term" value="C:cytoplasm"/>
    <property type="evidence" value="ECO:0007669"/>
    <property type="project" value="TreeGrafter"/>
</dbReference>
<feature type="region of interest" description="Disordered" evidence="3">
    <location>
        <begin position="361"/>
        <end position="385"/>
    </location>
</feature>
<dbReference type="SUPFAM" id="SSF46565">
    <property type="entry name" value="Chaperone J-domain"/>
    <property type="match status" value="1"/>
</dbReference>
<keyword evidence="1 2" id="KW-0175">Coiled coil</keyword>
<dbReference type="GO" id="GO:0072583">
    <property type="term" value="P:clathrin-dependent endocytosis"/>
    <property type="evidence" value="ECO:0007669"/>
    <property type="project" value="TreeGrafter"/>
</dbReference>
<dbReference type="PANTHER" id="PTHR23172:SF19">
    <property type="entry name" value="J DOMAIN-CONTAINING PROTEIN"/>
    <property type="match status" value="1"/>
</dbReference>
<feature type="region of interest" description="Disordered" evidence="3">
    <location>
        <begin position="274"/>
        <end position="297"/>
    </location>
</feature>
<dbReference type="AlphaFoldDB" id="A0A4U6UEM4"/>
<evidence type="ECO:0000256" key="1">
    <source>
        <dbReference type="ARBA" id="ARBA00023054"/>
    </source>
</evidence>
<name>A0A4U6UEM4_SETVI</name>
<gene>
    <name evidence="4" type="ORF">SEVIR_5G162600v2</name>
</gene>
<evidence type="ECO:0000313" key="5">
    <source>
        <dbReference type="Proteomes" id="UP000298652"/>
    </source>
</evidence>
<accession>A0A4U6UEM4</accession>
<dbReference type="Gene3D" id="1.10.287.110">
    <property type="entry name" value="DnaJ domain"/>
    <property type="match status" value="1"/>
</dbReference>
<feature type="region of interest" description="Disordered" evidence="3">
    <location>
        <begin position="458"/>
        <end position="795"/>
    </location>
</feature>
<feature type="coiled-coil region" evidence="2">
    <location>
        <begin position="818"/>
        <end position="853"/>
    </location>
</feature>
<feature type="compositionally biased region" description="Gly residues" evidence="3">
    <location>
        <begin position="75"/>
        <end position="86"/>
    </location>
</feature>
<dbReference type="EMBL" id="CM016556">
    <property type="protein sequence ID" value="TKW14348.1"/>
    <property type="molecule type" value="Genomic_DNA"/>
</dbReference>
<feature type="region of interest" description="Disordered" evidence="3">
    <location>
        <begin position="1"/>
        <end position="134"/>
    </location>
</feature>
<dbReference type="FunFam" id="1.10.287.110:FF:000009">
    <property type="entry name" value="Auxilin-related protein 1"/>
    <property type="match status" value="1"/>
</dbReference>
<dbReference type="GO" id="GO:0031982">
    <property type="term" value="C:vesicle"/>
    <property type="evidence" value="ECO:0007669"/>
    <property type="project" value="TreeGrafter"/>
</dbReference>
<dbReference type="OMA" id="TPMKPTP"/>
<dbReference type="GO" id="GO:0072318">
    <property type="term" value="P:clathrin coat disassembly"/>
    <property type="evidence" value="ECO:0007669"/>
    <property type="project" value="TreeGrafter"/>
</dbReference>
<feature type="compositionally biased region" description="Basic and acidic residues" evidence="3">
    <location>
        <begin position="483"/>
        <end position="723"/>
    </location>
</feature>
<feature type="compositionally biased region" description="Pro residues" evidence="3">
    <location>
        <begin position="365"/>
        <end position="376"/>
    </location>
</feature>
<keyword evidence="5" id="KW-1185">Reference proteome</keyword>
<organism evidence="4 5">
    <name type="scientific">Setaria viridis</name>
    <name type="common">Green bristlegrass</name>
    <name type="synonym">Setaria italica subsp. viridis</name>
    <dbReference type="NCBI Taxonomy" id="4556"/>
    <lineage>
        <taxon>Eukaryota</taxon>
        <taxon>Viridiplantae</taxon>
        <taxon>Streptophyta</taxon>
        <taxon>Embryophyta</taxon>
        <taxon>Tracheophyta</taxon>
        <taxon>Spermatophyta</taxon>
        <taxon>Magnoliopsida</taxon>
        <taxon>Liliopsida</taxon>
        <taxon>Poales</taxon>
        <taxon>Poaceae</taxon>
        <taxon>PACMAD clade</taxon>
        <taxon>Panicoideae</taxon>
        <taxon>Panicodae</taxon>
        <taxon>Paniceae</taxon>
        <taxon>Cenchrinae</taxon>
        <taxon>Setaria</taxon>
    </lineage>
</organism>
<dbReference type="Proteomes" id="UP000298652">
    <property type="component" value="Chromosome 5"/>
</dbReference>
<evidence type="ECO:0000256" key="3">
    <source>
        <dbReference type="SAM" id="MobiDB-lite"/>
    </source>
</evidence>
<feature type="compositionally biased region" description="Polar residues" evidence="3">
    <location>
        <begin position="741"/>
        <end position="764"/>
    </location>
</feature>
<reference evidence="4" key="1">
    <citation type="submission" date="2019-03" db="EMBL/GenBank/DDBJ databases">
        <title>WGS assembly of Setaria viridis.</title>
        <authorList>
            <person name="Huang P."/>
            <person name="Jenkins J."/>
            <person name="Grimwood J."/>
            <person name="Barry K."/>
            <person name="Healey A."/>
            <person name="Mamidi S."/>
            <person name="Sreedasyam A."/>
            <person name="Shu S."/>
            <person name="Feldman M."/>
            <person name="Wu J."/>
            <person name="Yu Y."/>
            <person name="Chen C."/>
            <person name="Johnson J."/>
            <person name="Rokhsar D."/>
            <person name="Baxter I."/>
            <person name="Schmutz J."/>
            <person name="Brutnell T."/>
            <person name="Kellogg E."/>
        </authorList>
    </citation>
    <scope>NUCLEOTIDE SEQUENCE [LARGE SCALE GENOMIC DNA]</scope>
</reference>
<evidence type="ECO:0008006" key="6">
    <source>
        <dbReference type="Google" id="ProtNLM"/>
    </source>
</evidence>